<keyword evidence="1 3" id="KW-0732">Signal</keyword>
<evidence type="ECO:0000259" key="4">
    <source>
        <dbReference type="Pfam" id="PF01551"/>
    </source>
</evidence>
<feature type="domain" description="M23ase beta-sheet core" evidence="4">
    <location>
        <begin position="314"/>
        <end position="402"/>
    </location>
</feature>
<dbReference type="Proteomes" id="UP000504693">
    <property type="component" value="Chromosome"/>
</dbReference>
<dbReference type="PANTHER" id="PTHR21666:SF289">
    <property type="entry name" value="L-ALA--D-GLU ENDOPEPTIDASE"/>
    <property type="match status" value="1"/>
</dbReference>
<dbReference type="PANTHER" id="PTHR21666">
    <property type="entry name" value="PEPTIDASE-RELATED"/>
    <property type="match status" value="1"/>
</dbReference>
<keyword evidence="6" id="KW-1185">Reference proteome</keyword>
<dbReference type="SUPFAM" id="SSF51261">
    <property type="entry name" value="Duplicated hybrid motif"/>
    <property type="match status" value="1"/>
</dbReference>
<evidence type="ECO:0000313" key="5">
    <source>
        <dbReference type="EMBL" id="QKG70940.1"/>
    </source>
</evidence>
<dbReference type="GO" id="GO:0004222">
    <property type="term" value="F:metalloendopeptidase activity"/>
    <property type="evidence" value="ECO:0007669"/>
    <property type="project" value="TreeGrafter"/>
</dbReference>
<accession>A0A7D3XAY3</accession>
<dbReference type="CDD" id="cd12797">
    <property type="entry name" value="M23_peptidase"/>
    <property type="match status" value="1"/>
</dbReference>
<evidence type="ECO:0000256" key="3">
    <source>
        <dbReference type="SAM" id="SignalP"/>
    </source>
</evidence>
<dbReference type="RefSeq" id="WP_173213425.1">
    <property type="nucleotide sequence ID" value="NZ_CP053921.1"/>
</dbReference>
<feature type="chain" id="PRO_5028983244" evidence="3">
    <location>
        <begin position="20"/>
        <end position="407"/>
    </location>
</feature>
<feature type="signal peptide" evidence="3">
    <location>
        <begin position="1"/>
        <end position="19"/>
    </location>
</feature>
<organism evidence="5 6">
    <name type="scientific">Erythrobacter mangrovi</name>
    <dbReference type="NCBI Taxonomy" id="2739433"/>
    <lineage>
        <taxon>Bacteria</taxon>
        <taxon>Pseudomonadati</taxon>
        <taxon>Pseudomonadota</taxon>
        <taxon>Alphaproteobacteria</taxon>
        <taxon>Sphingomonadales</taxon>
        <taxon>Erythrobacteraceae</taxon>
        <taxon>Erythrobacter/Porphyrobacter group</taxon>
        <taxon>Erythrobacter</taxon>
    </lineage>
</organism>
<reference evidence="5 6" key="1">
    <citation type="submission" date="2020-05" db="EMBL/GenBank/DDBJ databases">
        <title>Erythrobacter mangrovi sp. nov., isolated from rhizosphere soil of mangrove plant (Kandelia candel).</title>
        <authorList>
            <person name="Ye Y.H."/>
        </authorList>
    </citation>
    <scope>NUCLEOTIDE SEQUENCE [LARGE SCALE GENOMIC DNA]</scope>
    <source>
        <strain evidence="5 6">EB310</strain>
    </source>
</reference>
<dbReference type="InterPro" id="IPR050570">
    <property type="entry name" value="Cell_wall_metabolism_enzyme"/>
</dbReference>
<evidence type="ECO:0000256" key="1">
    <source>
        <dbReference type="ARBA" id="ARBA00022729"/>
    </source>
</evidence>
<evidence type="ECO:0000256" key="2">
    <source>
        <dbReference type="SAM" id="Coils"/>
    </source>
</evidence>
<feature type="coiled-coil region" evidence="2">
    <location>
        <begin position="36"/>
        <end position="112"/>
    </location>
</feature>
<dbReference type="AlphaFoldDB" id="A0A7D3XAY3"/>
<dbReference type="InterPro" id="IPR016047">
    <property type="entry name" value="M23ase_b-sheet_dom"/>
</dbReference>
<name>A0A7D3XAY3_9SPHN</name>
<dbReference type="EMBL" id="CP053921">
    <property type="protein sequence ID" value="QKG70940.1"/>
    <property type="molecule type" value="Genomic_DNA"/>
</dbReference>
<evidence type="ECO:0000313" key="6">
    <source>
        <dbReference type="Proteomes" id="UP000504693"/>
    </source>
</evidence>
<dbReference type="KEGG" id="emv:HQR01_05905"/>
<proteinExistence type="predicted"/>
<dbReference type="InterPro" id="IPR011055">
    <property type="entry name" value="Dup_hybrid_motif"/>
</dbReference>
<gene>
    <name evidence="5" type="ORF">HQR01_05905</name>
</gene>
<dbReference type="Pfam" id="PF01551">
    <property type="entry name" value="Peptidase_M23"/>
    <property type="match status" value="1"/>
</dbReference>
<sequence length="407" mass="43180">MVRWLVAPAFCTASLAAFALALTPLDAQGPAQFSSANEAREALDAARQQQRNARARGERLEKQAAAAREAEEKAVQQAAALAARVQQAEAGIAAAEARFDLASRQRQALDRQLAQRREPLVRLTGALQSMARRPLTLSALQPGSLRDLVHTRAVLDSTIPLVRSRTAALRGELARARALEAEASAALSDRRESERVLGERRKQLIAAAARQRLVAQRASGGANREAQRALVLAEQARDLDGLVDQLESAGSLRTQLAALPGPIIRPEDPAAATVAAIPIPTPSETAPPARYQLPVNGRVTRGFRESGTGGSREAGIELYPRPSAQVVAPAAGRVAFAGPYRGYGKIVIVEHENGWTSLITGLGSLDAEVGQAVTAGSPLGLAGARAPAITLELRRQRTPVNPLDYLQ</sequence>
<dbReference type="Gene3D" id="2.70.70.10">
    <property type="entry name" value="Glucose Permease (Domain IIA)"/>
    <property type="match status" value="1"/>
</dbReference>
<protein>
    <submittedName>
        <fullName evidence="5">Peptidoglycan DD-metalloendopeptidase family protein</fullName>
    </submittedName>
</protein>
<keyword evidence="2" id="KW-0175">Coiled coil</keyword>